<name>Q22TW1_TETTS</name>
<dbReference type="GeneID" id="7826148"/>
<dbReference type="Proteomes" id="UP000009168">
    <property type="component" value="Unassembled WGS sequence"/>
</dbReference>
<organism evidence="1 2">
    <name type="scientific">Tetrahymena thermophila (strain SB210)</name>
    <dbReference type="NCBI Taxonomy" id="312017"/>
    <lineage>
        <taxon>Eukaryota</taxon>
        <taxon>Sar</taxon>
        <taxon>Alveolata</taxon>
        <taxon>Ciliophora</taxon>
        <taxon>Intramacronucleata</taxon>
        <taxon>Oligohymenophorea</taxon>
        <taxon>Hymenostomatida</taxon>
        <taxon>Tetrahymenina</taxon>
        <taxon>Tetrahymenidae</taxon>
        <taxon>Tetrahymena</taxon>
    </lineage>
</organism>
<protein>
    <submittedName>
        <fullName evidence="1">Uncharacterized protein</fullName>
    </submittedName>
</protein>
<gene>
    <name evidence="1" type="ORF">TTHERM_01470370</name>
</gene>
<dbReference type="KEGG" id="tet:TTHERM_01470370"/>
<dbReference type="EMBL" id="GG662834">
    <property type="protein sequence ID" value="EAR88714.1"/>
    <property type="molecule type" value="Genomic_DNA"/>
</dbReference>
<sequence length="131" mass="15815">MTRLSICIFLSSEELLHSKLRSISEQDLFLSRFRQKKLDILFSKRVEQKAIMKIYMKVRRDAYRLLLNNLFFKKKTIIETKIVAEQTKIGIINVRRRSENPRLIYYDLYQEIKQFKEKNGELKGLQNKNQN</sequence>
<dbReference type="RefSeq" id="XP_001008959.1">
    <property type="nucleotide sequence ID" value="XM_001008959.1"/>
</dbReference>
<accession>Q22TW1</accession>
<reference evidence="2" key="1">
    <citation type="journal article" date="2006" name="PLoS Biol.">
        <title>Macronuclear genome sequence of the ciliate Tetrahymena thermophila, a model eukaryote.</title>
        <authorList>
            <person name="Eisen J.A."/>
            <person name="Coyne R.S."/>
            <person name="Wu M."/>
            <person name="Wu D."/>
            <person name="Thiagarajan M."/>
            <person name="Wortman J.R."/>
            <person name="Badger J.H."/>
            <person name="Ren Q."/>
            <person name="Amedeo P."/>
            <person name="Jones K.M."/>
            <person name="Tallon L.J."/>
            <person name="Delcher A.L."/>
            <person name="Salzberg S.L."/>
            <person name="Silva J.C."/>
            <person name="Haas B.J."/>
            <person name="Majoros W.H."/>
            <person name="Farzad M."/>
            <person name="Carlton J.M."/>
            <person name="Smith R.K. Jr."/>
            <person name="Garg J."/>
            <person name="Pearlman R.E."/>
            <person name="Karrer K.M."/>
            <person name="Sun L."/>
            <person name="Manning G."/>
            <person name="Elde N.C."/>
            <person name="Turkewitz A.P."/>
            <person name="Asai D.J."/>
            <person name="Wilkes D.E."/>
            <person name="Wang Y."/>
            <person name="Cai H."/>
            <person name="Collins K."/>
            <person name="Stewart B.A."/>
            <person name="Lee S.R."/>
            <person name="Wilamowska K."/>
            <person name="Weinberg Z."/>
            <person name="Ruzzo W.L."/>
            <person name="Wloga D."/>
            <person name="Gaertig J."/>
            <person name="Frankel J."/>
            <person name="Tsao C.-C."/>
            <person name="Gorovsky M.A."/>
            <person name="Keeling P.J."/>
            <person name="Waller R.F."/>
            <person name="Patron N.J."/>
            <person name="Cherry J.M."/>
            <person name="Stover N.A."/>
            <person name="Krieger C.J."/>
            <person name="del Toro C."/>
            <person name="Ryder H.F."/>
            <person name="Williamson S.C."/>
            <person name="Barbeau R.A."/>
            <person name="Hamilton E.P."/>
            <person name="Orias E."/>
        </authorList>
    </citation>
    <scope>NUCLEOTIDE SEQUENCE [LARGE SCALE GENOMIC DNA]</scope>
    <source>
        <strain evidence="2">SB210</strain>
    </source>
</reference>
<keyword evidence="2" id="KW-1185">Reference proteome</keyword>
<dbReference type="HOGENOM" id="CLU_1931813_0_0_1"/>
<proteinExistence type="predicted"/>
<dbReference type="AlphaFoldDB" id="Q22TW1"/>
<evidence type="ECO:0000313" key="2">
    <source>
        <dbReference type="Proteomes" id="UP000009168"/>
    </source>
</evidence>
<dbReference type="InParanoid" id="Q22TW1"/>
<evidence type="ECO:0000313" key="1">
    <source>
        <dbReference type="EMBL" id="EAR88714.1"/>
    </source>
</evidence>